<feature type="compositionally biased region" description="Low complexity" evidence="1">
    <location>
        <begin position="485"/>
        <end position="495"/>
    </location>
</feature>
<feature type="region of interest" description="Disordered" evidence="1">
    <location>
        <begin position="468"/>
        <end position="502"/>
    </location>
</feature>
<protein>
    <submittedName>
        <fullName evidence="2">Uncharacterized protein</fullName>
    </submittedName>
</protein>
<dbReference type="AlphaFoldDB" id="A0A0S2LHY7"/>
<dbReference type="GeneID" id="36392689"/>
<accession>A0A0S2LHY7</accession>
<gene>
    <name evidence="2" type="ordered locus">CNA04715</name>
</gene>
<dbReference type="PaxDb" id="214684-A0A0S2LHY7"/>
<dbReference type="EMBL" id="AE017341">
    <property type="protein sequence ID" value="ALO60337.1"/>
    <property type="molecule type" value="Genomic_DNA"/>
</dbReference>
<dbReference type="KEGG" id="cne:CNA04715"/>
<sequence length="518" mass="58420">MSTHLEELKNHKKMIWNDAACTQLDILRRSYSAVQSHLTTNQMLPDIATKIYDDLCSLRSGASKPLTGKNKNRSRPWTKALSELRFAVSNLQSSAWDIDPELLIDIQQKADRFFTETTERQEGPIRKCHMDALTKGDLDDPTYGPSVLRFSLTRLKELESYTKAKRDEVAKMVNTINKDWEECSDGRNFKWNEVTTPRVSRQNVANSWFGMSSSTPFTQENATADEPSLHDYLLERMIPYIPSKVDYTPDLSALKPMPQVAFNCLSELQQDINSYADTLPSGQPRNKMVSSQQAKYSAAISSAMEEIVERSKAKWEEMATPLNDSTVASEGLEAHNALTSRAASNYFTLRALQTEHSKPPATTKNEHKAWATSVQRDREEAKKWERDVEEWHVSRMANESIGVGSDGEASRQLDAVTTQIDAATVSETHTIAPRQLTELEKLFIANGLELNEQFDWFEEVQTNLPLPESAAITSQSGTRTREKSASAMSVPSSGSTLSNSDRWRKIRDLPSWRKTGVE</sequence>
<evidence type="ECO:0000313" key="3">
    <source>
        <dbReference type="Proteomes" id="UP000002149"/>
    </source>
</evidence>
<dbReference type="VEuPathDB" id="FungiDB:CNA04715"/>
<organism evidence="2 3">
    <name type="scientific">Cryptococcus deneoformans (strain JEC21 / ATCC MYA-565)</name>
    <name type="common">Cryptococcus neoformans var. neoformans serotype D</name>
    <dbReference type="NCBI Taxonomy" id="214684"/>
    <lineage>
        <taxon>Eukaryota</taxon>
        <taxon>Fungi</taxon>
        <taxon>Dikarya</taxon>
        <taxon>Basidiomycota</taxon>
        <taxon>Agaricomycotina</taxon>
        <taxon>Tremellomycetes</taxon>
        <taxon>Tremellales</taxon>
        <taxon>Cryptococcaceae</taxon>
        <taxon>Cryptococcus</taxon>
        <taxon>Cryptococcus neoformans species complex</taxon>
    </lineage>
</organism>
<name>A0A0S2LHY7_CRYD1</name>
<dbReference type="Proteomes" id="UP000002149">
    <property type="component" value="Chromosome 1"/>
</dbReference>
<evidence type="ECO:0000313" key="2">
    <source>
        <dbReference type="EMBL" id="ALO60337.1"/>
    </source>
</evidence>
<reference evidence="2 3" key="1">
    <citation type="journal article" date="2005" name="Science">
        <title>The genome of the basidiomycetous yeast and human pathogen Cryptococcus neoformans.</title>
        <authorList>
            <person name="Loftus B.J."/>
            <person name="Fung E."/>
            <person name="Roncaglia P."/>
            <person name="Rowley D."/>
            <person name="Amedeo P."/>
            <person name="Bruno D."/>
            <person name="Vamathevan J."/>
            <person name="Miranda M."/>
            <person name="Anderson I.J."/>
            <person name="Fraser J.A."/>
            <person name="Allen J.E."/>
            <person name="Bosdet I.E."/>
            <person name="Brent M.R."/>
            <person name="Chiu R."/>
            <person name="Doering T.L."/>
            <person name="Donlin M.J."/>
            <person name="D'Souza C.A."/>
            <person name="Fox D.S."/>
            <person name="Grinberg V."/>
            <person name="Fu J."/>
            <person name="Fukushima M."/>
            <person name="Haas B.J."/>
            <person name="Huang J.C."/>
            <person name="Janbon G."/>
            <person name="Jones S.J."/>
            <person name="Koo H.L."/>
            <person name="Krzywinski M.I."/>
            <person name="Kwon-Chung J.K."/>
            <person name="Lengeler K.B."/>
            <person name="Maiti R."/>
            <person name="Marra M.A."/>
            <person name="Marra R.E."/>
            <person name="Mathewson C.A."/>
            <person name="Mitchell T.G."/>
            <person name="Pertea M."/>
            <person name="Riggs F.R."/>
            <person name="Salzberg S.L."/>
            <person name="Schein J.E."/>
            <person name="Shvartsbeyn A."/>
            <person name="Shin H."/>
            <person name="Shumway M."/>
            <person name="Specht C.A."/>
            <person name="Suh B.B."/>
            <person name="Tenney A."/>
            <person name="Utterback T.R."/>
            <person name="Wickes B.L."/>
            <person name="Wortman J.R."/>
            <person name="Wye N.H."/>
            <person name="Kronstad J.W."/>
            <person name="Lodge J.K."/>
            <person name="Heitman J."/>
            <person name="Davis R.W."/>
            <person name="Fraser C.M."/>
            <person name="Hyman R.W."/>
        </authorList>
    </citation>
    <scope>NUCLEOTIDE SEQUENCE [LARGE SCALE GENOMIC DNA]</scope>
    <source>
        <strain evidence="3">JEC21 / ATCC MYA-565</strain>
    </source>
</reference>
<proteinExistence type="predicted"/>
<dbReference type="OrthoDB" id="2572322at2759"/>
<dbReference type="RefSeq" id="XP_024514162.1">
    <property type="nucleotide sequence ID" value="XM_024656090.1"/>
</dbReference>
<keyword evidence="3" id="KW-1185">Reference proteome</keyword>
<dbReference type="InParanoid" id="A0A0S2LHY7"/>
<evidence type="ECO:0000256" key="1">
    <source>
        <dbReference type="SAM" id="MobiDB-lite"/>
    </source>
</evidence>